<accession>A0A2T1GJN9</accession>
<dbReference type="InterPro" id="IPR017642">
    <property type="entry name" value="DNA_S_mod_DndB"/>
</dbReference>
<organism evidence="1 2">
    <name type="scientific">Chamaesiphon polymorphus CCALA 037</name>
    <dbReference type="NCBI Taxonomy" id="2107692"/>
    <lineage>
        <taxon>Bacteria</taxon>
        <taxon>Bacillati</taxon>
        <taxon>Cyanobacteriota</taxon>
        <taxon>Cyanophyceae</taxon>
        <taxon>Gomontiellales</taxon>
        <taxon>Chamaesiphonaceae</taxon>
        <taxon>Chamaesiphon</taxon>
    </lineage>
</organism>
<comment type="caution">
    <text evidence="1">The sequence shown here is derived from an EMBL/GenBank/DDBJ whole genome shotgun (WGS) entry which is preliminary data.</text>
</comment>
<name>A0A2T1GJN9_9CYAN</name>
<proteinExistence type="predicted"/>
<dbReference type="InterPro" id="IPR017601">
    <property type="entry name" value="DGQHR-contain_dom"/>
</dbReference>
<dbReference type="RefSeq" id="WP_106301648.1">
    <property type="nucleotide sequence ID" value="NZ_PVWO01000051.1"/>
</dbReference>
<protein>
    <recommendedName>
        <fullName evidence="3">DGQHR domain-containing protein</fullName>
    </recommendedName>
</protein>
<keyword evidence="2" id="KW-1185">Reference proteome</keyword>
<dbReference type="AlphaFoldDB" id="A0A2T1GJN9"/>
<dbReference type="EMBL" id="PVWO01000051">
    <property type="protein sequence ID" value="PSB58026.1"/>
    <property type="molecule type" value="Genomic_DNA"/>
</dbReference>
<dbReference type="NCBIfam" id="TIGR03187">
    <property type="entry name" value="DGQHR"/>
    <property type="match status" value="1"/>
</dbReference>
<reference evidence="1 2" key="1">
    <citation type="submission" date="2018-03" db="EMBL/GenBank/DDBJ databases">
        <title>The ancient ancestry and fast evolution of plastids.</title>
        <authorList>
            <person name="Moore K.R."/>
            <person name="Magnabosco C."/>
            <person name="Momper L."/>
            <person name="Gold D.A."/>
            <person name="Bosak T."/>
            <person name="Fournier G.P."/>
        </authorList>
    </citation>
    <scope>NUCLEOTIDE SEQUENCE [LARGE SCALE GENOMIC DNA]</scope>
    <source>
        <strain evidence="1 2">CCALA 037</strain>
    </source>
</reference>
<evidence type="ECO:0000313" key="1">
    <source>
        <dbReference type="EMBL" id="PSB58026.1"/>
    </source>
</evidence>
<evidence type="ECO:0008006" key="3">
    <source>
        <dbReference type="Google" id="ProtNLM"/>
    </source>
</evidence>
<dbReference type="Pfam" id="PF14072">
    <property type="entry name" value="DndB"/>
    <property type="match status" value="1"/>
</dbReference>
<sequence length="402" mass="45408">MDNKRSSANVIPLPTAKDAQEQAYQDSMTSGARTFICHVYEQGQRTHLAFSLSLSMLLELARLNSADGKKNKSNVDEMINRPLMQNHVKEIAKYLTETPSYILPPFIFNSDTPIKVFTFGEGPVKCGYALIPSNIALYVTDGQHRLEAIKKAIVIKPELHNDSVTVLVVQEDDIDQIHQDFADCSKNEPIPAALRASFDVSDFLSKISRDLTKQLNIFNGRIDKISKTVGKDPDYIFTMNQLRAGASEFLYGDSKKLDSYTEERDGKYQMLLDKTKLFYTEFAVNNTTWSLLCQPHSQSTNFVNLYNLRQERIDFNSVGFQIISRIGHLIFFENNFSDEQNSLLIKALASLDYRRSCILWHNSVVIDDDKGGKKIISQRAAITKALKVAIAEVEKQTGISLN</sequence>
<gene>
    <name evidence="1" type="ORF">C7B77_06315</name>
</gene>
<dbReference type="CDD" id="cd16412">
    <property type="entry name" value="dndB"/>
    <property type="match status" value="1"/>
</dbReference>
<dbReference type="Proteomes" id="UP000238937">
    <property type="component" value="Unassembled WGS sequence"/>
</dbReference>
<evidence type="ECO:0000313" key="2">
    <source>
        <dbReference type="Proteomes" id="UP000238937"/>
    </source>
</evidence>
<dbReference type="OrthoDB" id="3524978at2"/>